<keyword evidence="6" id="KW-1185">Reference proteome</keyword>
<dbReference type="OrthoDB" id="1166329at2759"/>
<reference evidence="5 6" key="2">
    <citation type="journal article" date="2021" name="Curr. Genet.">
        <title>Genetic response to nitrogen starvation in the aggressive Eucalyptus foliar pathogen Teratosphaeria destructans.</title>
        <authorList>
            <person name="Havenga M."/>
            <person name="Wingfield B.D."/>
            <person name="Wingfield M.J."/>
            <person name="Dreyer L.L."/>
            <person name="Roets F."/>
            <person name="Aylward J."/>
        </authorList>
    </citation>
    <scope>NUCLEOTIDE SEQUENCE [LARGE SCALE GENOMIC DNA]</scope>
    <source>
        <strain evidence="5">CMW44962</strain>
    </source>
</reference>
<gene>
    <name evidence="5" type="ORF">Tdes44962_MAKER02443</name>
</gene>
<comment type="caution">
    <text evidence="5">The sequence shown here is derived from an EMBL/GenBank/DDBJ whole genome shotgun (WGS) entry which is preliminary data.</text>
</comment>
<reference evidence="5 6" key="1">
    <citation type="journal article" date="2018" name="IMA Fungus">
        <title>IMA Genome-F 10: Nine draft genome sequences of Claviceps purpurea s.lat., including C. arundinis, C. humidiphila, and C. cf. spartinae, pseudomolecules for the pitch canker pathogen Fusarium circinatum, draft genome of Davidsoniella eucalypti, Grosmannia galeiformis, Quambalaria eucalypti, and Teratosphaeria destructans.</title>
        <authorList>
            <person name="Wingfield B.D."/>
            <person name="Liu M."/>
            <person name="Nguyen H.D."/>
            <person name="Lane F.A."/>
            <person name="Morgan S.W."/>
            <person name="De Vos L."/>
            <person name="Wilken P.M."/>
            <person name="Duong T.A."/>
            <person name="Aylward J."/>
            <person name="Coetzee M.P."/>
            <person name="Dadej K."/>
            <person name="De Beer Z.W."/>
            <person name="Findlay W."/>
            <person name="Havenga M."/>
            <person name="Kolarik M."/>
            <person name="Menzies J.G."/>
            <person name="Naidoo K."/>
            <person name="Pochopski O."/>
            <person name="Shoukouhi P."/>
            <person name="Santana Q.C."/>
            <person name="Seifert K.A."/>
            <person name="Soal N."/>
            <person name="Steenkamp E.T."/>
            <person name="Tatham C.T."/>
            <person name="van der Nest M.A."/>
            <person name="Wingfield M.J."/>
        </authorList>
    </citation>
    <scope>NUCLEOTIDE SEQUENCE [LARGE SCALE GENOMIC DNA]</scope>
    <source>
        <strain evidence="5">CMW44962</strain>
    </source>
</reference>
<dbReference type="FunFam" id="2.40.10.190:FF:000001">
    <property type="entry name" value="60S ribosomal protein L35a"/>
    <property type="match status" value="1"/>
</dbReference>
<evidence type="ECO:0000313" key="5">
    <source>
        <dbReference type="EMBL" id="KAH9828278.1"/>
    </source>
</evidence>
<dbReference type="InterPro" id="IPR018266">
    <property type="entry name" value="Ribosomal_eL33_CS"/>
</dbReference>
<dbReference type="EMBL" id="RIBY02001667">
    <property type="protein sequence ID" value="KAH9828278.1"/>
    <property type="molecule type" value="Genomic_DNA"/>
</dbReference>
<evidence type="ECO:0000313" key="6">
    <source>
        <dbReference type="Proteomes" id="UP001138500"/>
    </source>
</evidence>
<feature type="non-terminal residue" evidence="5">
    <location>
        <position position="1"/>
    </location>
</feature>
<dbReference type="PANTHER" id="PTHR10902">
    <property type="entry name" value="60S RIBOSOMAL PROTEIN L35A"/>
    <property type="match status" value="1"/>
</dbReference>
<feature type="compositionally biased region" description="Low complexity" evidence="4">
    <location>
        <begin position="42"/>
        <end position="58"/>
    </location>
</feature>
<dbReference type="HAMAP" id="MF_00573">
    <property type="entry name" value="Ribosomal_eL33"/>
    <property type="match status" value="1"/>
</dbReference>
<accession>A0A9W7W2W3</accession>
<dbReference type="InterPro" id="IPR009000">
    <property type="entry name" value="Transl_B-barrel_sf"/>
</dbReference>
<dbReference type="InterPro" id="IPR001780">
    <property type="entry name" value="Ribosomal_eL33"/>
</dbReference>
<evidence type="ECO:0000256" key="3">
    <source>
        <dbReference type="ARBA" id="ARBA00023274"/>
    </source>
</evidence>
<dbReference type="GO" id="GO:0006412">
    <property type="term" value="P:translation"/>
    <property type="evidence" value="ECO:0007669"/>
    <property type="project" value="InterPro"/>
</dbReference>
<comment type="similarity">
    <text evidence="1">Belongs to the eukaryotic ribosomal protein eL33 family.</text>
</comment>
<proteinExistence type="inferred from homology"/>
<dbReference type="GO" id="GO:0003735">
    <property type="term" value="F:structural constituent of ribosome"/>
    <property type="evidence" value="ECO:0007669"/>
    <property type="project" value="InterPro"/>
</dbReference>
<dbReference type="Gene3D" id="2.40.10.190">
    <property type="entry name" value="translation elongation factor selb, chain A, domain 4"/>
    <property type="match status" value="1"/>
</dbReference>
<dbReference type="AlphaFoldDB" id="A0A9W7W2W3"/>
<dbReference type="Proteomes" id="UP001138500">
    <property type="component" value="Unassembled WGS sequence"/>
</dbReference>
<evidence type="ECO:0000256" key="2">
    <source>
        <dbReference type="ARBA" id="ARBA00022980"/>
    </source>
</evidence>
<dbReference type="Pfam" id="PF01247">
    <property type="entry name" value="Ribosomal_L35Ae"/>
    <property type="match status" value="1"/>
</dbReference>
<feature type="region of interest" description="Disordered" evidence="4">
    <location>
        <begin position="16"/>
        <end position="61"/>
    </location>
</feature>
<protein>
    <submittedName>
        <fullName evidence="5">60S ribosomal protein L33-A</fullName>
    </submittedName>
</protein>
<evidence type="ECO:0000256" key="1">
    <source>
        <dbReference type="ARBA" id="ARBA00009269"/>
    </source>
</evidence>
<name>A0A9W7W2W3_9PEZI</name>
<dbReference type="PROSITE" id="PS01105">
    <property type="entry name" value="RIBOSOMAL_L35AE"/>
    <property type="match status" value="1"/>
</dbReference>
<sequence>AEAIFFGCLRLTFSAHLPSRPPPPLTPRNQNADSKSTHSDASDPSTTTLTTSNTIPDPVDTPRTITMAAEKAGSGHRLYVKGKHLSYQRGKRNTNPNTSLIKIEGVDDPKAASFYNGKRIAYVYRGKREIRGTKIRVIWGKVTRPHGNSGVVRAQFRHNLPPKSFGGMVRIMLYPSSI</sequence>
<evidence type="ECO:0000256" key="4">
    <source>
        <dbReference type="SAM" id="MobiDB-lite"/>
    </source>
</evidence>
<keyword evidence="2 5" id="KW-0689">Ribosomal protein</keyword>
<dbReference type="GO" id="GO:0005840">
    <property type="term" value="C:ribosome"/>
    <property type="evidence" value="ECO:0007669"/>
    <property type="project" value="UniProtKB-KW"/>
</dbReference>
<dbReference type="SUPFAM" id="SSF50447">
    <property type="entry name" value="Translation proteins"/>
    <property type="match status" value="1"/>
</dbReference>
<dbReference type="InterPro" id="IPR038661">
    <property type="entry name" value="Ribosomal_eL33_sf"/>
</dbReference>
<dbReference type="GO" id="GO:1990904">
    <property type="term" value="C:ribonucleoprotein complex"/>
    <property type="evidence" value="ECO:0007669"/>
    <property type="project" value="UniProtKB-KW"/>
</dbReference>
<organism evidence="5 6">
    <name type="scientific">Teratosphaeria destructans</name>
    <dbReference type="NCBI Taxonomy" id="418781"/>
    <lineage>
        <taxon>Eukaryota</taxon>
        <taxon>Fungi</taxon>
        <taxon>Dikarya</taxon>
        <taxon>Ascomycota</taxon>
        <taxon>Pezizomycotina</taxon>
        <taxon>Dothideomycetes</taxon>
        <taxon>Dothideomycetidae</taxon>
        <taxon>Mycosphaerellales</taxon>
        <taxon>Teratosphaeriaceae</taxon>
        <taxon>Teratosphaeria</taxon>
    </lineage>
</organism>
<keyword evidence="3" id="KW-0687">Ribonucleoprotein</keyword>